<reference evidence="3" key="1">
    <citation type="submission" date="2019-10" db="EMBL/GenBank/DDBJ databases">
        <title>Lacipirellula parvula gen. nov., sp. nov., representing a lineage of planctomycetes widespread in freshwater anoxic habitats, and description of the family Lacipirellulaceae.</title>
        <authorList>
            <person name="Dedysh S.N."/>
            <person name="Kulichevskaya I.S."/>
            <person name="Beletsky A.V."/>
            <person name="Rakitin A.L."/>
            <person name="Mardanov A.V."/>
            <person name="Ivanova A.A."/>
            <person name="Saltykova V.X."/>
            <person name="Rijpstra W.I.C."/>
            <person name="Sinninghe Damste J.S."/>
            <person name="Ravin N.V."/>
        </authorList>
    </citation>
    <scope>NUCLEOTIDE SEQUENCE [LARGE SCALE GENOMIC DNA]</scope>
    <source>
        <strain evidence="3">PX69</strain>
    </source>
</reference>
<accession>A0A5K7X9Q8</accession>
<evidence type="ECO:0000313" key="3">
    <source>
        <dbReference type="Proteomes" id="UP000326837"/>
    </source>
</evidence>
<keyword evidence="3" id="KW-1185">Reference proteome</keyword>
<name>A0A5K7X9Q8_9BACT</name>
<feature type="region of interest" description="Disordered" evidence="1">
    <location>
        <begin position="113"/>
        <end position="158"/>
    </location>
</feature>
<organism evidence="2 3">
    <name type="scientific">Lacipirellula parvula</name>
    <dbReference type="NCBI Taxonomy" id="2650471"/>
    <lineage>
        <taxon>Bacteria</taxon>
        <taxon>Pseudomonadati</taxon>
        <taxon>Planctomycetota</taxon>
        <taxon>Planctomycetia</taxon>
        <taxon>Pirellulales</taxon>
        <taxon>Lacipirellulaceae</taxon>
        <taxon>Lacipirellula</taxon>
    </lineage>
</organism>
<dbReference type="EMBL" id="AP021861">
    <property type="protein sequence ID" value="BBO31056.1"/>
    <property type="molecule type" value="Genomic_DNA"/>
</dbReference>
<dbReference type="AlphaFoldDB" id="A0A5K7X9Q8"/>
<protein>
    <recommendedName>
        <fullName evidence="4">Cytochrome c domain-containing protein</fullName>
    </recommendedName>
</protein>
<proteinExistence type="predicted"/>
<evidence type="ECO:0008006" key="4">
    <source>
        <dbReference type="Google" id="ProtNLM"/>
    </source>
</evidence>
<evidence type="ECO:0000313" key="2">
    <source>
        <dbReference type="EMBL" id="BBO31056.1"/>
    </source>
</evidence>
<dbReference type="Proteomes" id="UP000326837">
    <property type="component" value="Chromosome"/>
</dbReference>
<feature type="compositionally biased region" description="Polar residues" evidence="1">
    <location>
        <begin position="131"/>
        <end position="149"/>
    </location>
</feature>
<dbReference type="KEGG" id="lpav:PLANPX_0668"/>
<sequence length="217" mass="23960">MTVLRKSNRFMSAIAILLSLGVVFEFPPQASHGGQPRFACRPPETTRAPLISGGIAHPIIRYRVGQELRSEAAATYGFRQSDEYIELQQLRGFRAGIESLNQVMETQTRMSALETTTRPAGHVTPEKSRSQETSAPTSPYPTLSQQCGQCHSGDSPKGDVWLDGSVRYDTPEMAEKRDAIVHAVRTGLMPPSLNEGERLSPEIREEIEDEVHGVKAE</sequence>
<gene>
    <name evidence="2" type="ORF">PLANPX_0668</name>
</gene>
<evidence type="ECO:0000256" key="1">
    <source>
        <dbReference type="SAM" id="MobiDB-lite"/>
    </source>
</evidence>